<keyword evidence="4" id="KW-1185">Reference proteome</keyword>
<dbReference type="SUPFAM" id="SSF53807">
    <property type="entry name" value="Helical backbone' metal receptor"/>
    <property type="match status" value="1"/>
</dbReference>
<feature type="domain" description="Fe/B12 periplasmic-binding" evidence="2">
    <location>
        <begin position="19"/>
        <end position="258"/>
    </location>
</feature>
<organism evidence="3 4">
    <name type="scientific">Psychroflexus salarius</name>
    <dbReference type="NCBI Taxonomy" id="1155689"/>
    <lineage>
        <taxon>Bacteria</taxon>
        <taxon>Pseudomonadati</taxon>
        <taxon>Bacteroidota</taxon>
        <taxon>Flavobacteriia</taxon>
        <taxon>Flavobacteriales</taxon>
        <taxon>Flavobacteriaceae</taxon>
        <taxon>Psychroflexus</taxon>
    </lineage>
</organism>
<dbReference type="Proteomes" id="UP000184462">
    <property type="component" value="Unassembled WGS sequence"/>
</dbReference>
<name>A0A1M4TYA4_9FLAO</name>
<dbReference type="EMBL" id="FQTW01000002">
    <property type="protein sequence ID" value="SHE49462.1"/>
    <property type="molecule type" value="Genomic_DNA"/>
</dbReference>
<dbReference type="InterPro" id="IPR054828">
    <property type="entry name" value="Vit_B12_bind_prot"/>
</dbReference>
<evidence type="ECO:0000256" key="1">
    <source>
        <dbReference type="ARBA" id="ARBA00022729"/>
    </source>
</evidence>
<evidence type="ECO:0000259" key="2">
    <source>
        <dbReference type="PROSITE" id="PS50983"/>
    </source>
</evidence>
<dbReference type="NCBIfam" id="NF038402">
    <property type="entry name" value="TroA_like"/>
    <property type="match status" value="1"/>
</dbReference>
<dbReference type="InterPro" id="IPR002491">
    <property type="entry name" value="ABC_transptr_periplasmic_BD"/>
</dbReference>
<protein>
    <submittedName>
        <fullName evidence="3">ABC-type Fe3+-hydroxamate transport system, substrate-binding protein</fullName>
    </submittedName>
</protein>
<keyword evidence="1" id="KW-0732">Signal</keyword>
<evidence type="ECO:0000313" key="4">
    <source>
        <dbReference type="Proteomes" id="UP000184462"/>
    </source>
</evidence>
<evidence type="ECO:0000313" key="3">
    <source>
        <dbReference type="EMBL" id="SHE49462.1"/>
    </source>
</evidence>
<dbReference type="Gene3D" id="3.40.50.1980">
    <property type="entry name" value="Nitrogenase molybdenum iron protein domain"/>
    <property type="match status" value="2"/>
</dbReference>
<dbReference type="PANTHER" id="PTHR30535">
    <property type="entry name" value="VITAMIN B12-BINDING PROTEIN"/>
    <property type="match status" value="1"/>
</dbReference>
<dbReference type="AlphaFoldDB" id="A0A1M4TYA4"/>
<dbReference type="STRING" id="1155689.SAMN05444278_10287"/>
<sequence>MKLSDQLNRSLSISKTPQTIVCLVPSLTELLVELGLEDKLVGVTKFCVHPKHIRHQAQIIGGTKSVKHHKIEQLQPDFILANKEENTPEIVSELEQNYRVYVSDISTIEDLIVLVEDLSLIFKIPTKANAFLELLQSKFNDFKTEASHLSSVDVAYFIWREPWMVVGHSNFINYMLQLCKMNNVYRDFSRYPEVDLSDMPQLDYVLLSSEPFPFKEQHFSEIPVKSEQIKIVDGEYFSWYGSRLIAAFDYLLKLRKAL</sequence>
<reference evidence="3 4" key="1">
    <citation type="submission" date="2016-11" db="EMBL/GenBank/DDBJ databases">
        <authorList>
            <person name="Jaros S."/>
            <person name="Januszkiewicz K."/>
            <person name="Wedrychowicz H."/>
        </authorList>
    </citation>
    <scope>NUCLEOTIDE SEQUENCE [LARGE SCALE GENOMIC DNA]</scope>
    <source>
        <strain evidence="3 4">DSM 25661</strain>
    </source>
</reference>
<dbReference type="PROSITE" id="PS50983">
    <property type="entry name" value="FE_B12_PBP"/>
    <property type="match status" value="1"/>
</dbReference>
<gene>
    <name evidence="3" type="ORF">SAMN05444278_10287</name>
</gene>
<dbReference type="InterPro" id="IPR050902">
    <property type="entry name" value="ABC_Transporter_SBP"/>
</dbReference>
<proteinExistence type="predicted"/>
<dbReference type="Pfam" id="PF01497">
    <property type="entry name" value="Peripla_BP_2"/>
    <property type="match status" value="1"/>
</dbReference>
<dbReference type="RefSeq" id="WP_073192058.1">
    <property type="nucleotide sequence ID" value="NZ_FQTW01000002.1"/>
</dbReference>
<dbReference type="PANTHER" id="PTHR30535:SF35">
    <property type="entry name" value="PERIPLASMIC BINDING PROTEIN"/>
    <property type="match status" value="1"/>
</dbReference>
<accession>A0A1M4TYA4</accession>
<dbReference type="OrthoDB" id="9816357at2"/>